<keyword evidence="1" id="KW-0472">Membrane</keyword>
<comment type="caution">
    <text evidence="2">The sequence shown here is derived from an EMBL/GenBank/DDBJ whole genome shotgun (WGS) entry which is preliminary data.</text>
</comment>
<keyword evidence="1" id="KW-1133">Transmembrane helix</keyword>
<feature type="transmembrane region" description="Helical" evidence="1">
    <location>
        <begin position="30"/>
        <end position="47"/>
    </location>
</feature>
<feature type="transmembrane region" description="Helical" evidence="1">
    <location>
        <begin position="6"/>
        <end position="23"/>
    </location>
</feature>
<evidence type="ECO:0000256" key="1">
    <source>
        <dbReference type="SAM" id="Phobius"/>
    </source>
</evidence>
<feature type="transmembrane region" description="Helical" evidence="1">
    <location>
        <begin position="53"/>
        <end position="70"/>
    </location>
</feature>
<gene>
    <name evidence="2" type="ORF">OD816_000293</name>
</gene>
<proteinExistence type="predicted"/>
<reference evidence="2" key="1">
    <citation type="submission" date="2022-11" db="EMBL/GenBank/DDBJ databases">
        <title>Candidatus Alkanophaga archaea from heated hydrothermal vent sediment oxidize petroleum alkanes.</title>
        <authorList>
            <person name="Zehnle H."/>
            <person name="Laso-Perez R."/>
            <person name="Lipp J."/>
            <person name="Teske A."/>
            <person name="Wegener G."/>
        </authorList>
    </citation>
    <scope>NUCLEOTIDE SEQUENCE</scope>
    <source>
        <strain evidence="2">MCA70</strain>
    </source>
</reference>
<sequence length="101" mass="12020">MVRTVLLVVFFLIFNGLLVWYNVKLGDKWYKLVGILIFLYLLGGYLFYDGNKFLGTIWFYLIWIYLIIAIGEKALAVKDECEEYKKIVKVLRNNNSRNRSR</sequence>
<dbReference type="Proteomes" id="UP001144110">
    <property type="component" value="Unassembled WGS sequence"/>
</dbReference>
<protein>
    <submittedName>
        <fullName evidence="2">Uncharacterized protein</fullName>
    </submittedName>
</protein>
<keyword evidence="1" id="KW-0812">Transmembrane</keyword>
<dbReference type="EMBL" id="JAPHEG010000001">
    <property type="protein sequence ID" value="MDF2953048.1"/>
    <property type="molecule type" value="Genomic_DNA"/>
</dbReference>
<accession>A0AAE3P372</accession>
<name>A0AAE3P372_9BACT</name>
<organism evidence="2 3">
    <name type="scientific">Candidatus Thermodesulfobacterium syntrophicum</name>
    <dbReference type="NCBI Taxonomy" id="3060442"/>
    <lineage>
        <taxon>Bacteria</taxon>
        <taxon>Pseudomonadati</taxon>
        <taxon>Thermodesulfobacteriota</taxon>
        <taxon>Thermodesulfobacteria</taxon>
        <taxon>Thermodesulfobacteriales</taxon>
        <taxon>Thermodesulfobacteriaceae</taxon>
        <taxon>Thermodesulfobacterium</taxon>
    </lineage>
</organism>
<evidence type="ECO:0000313" key="2">
    <source>
        <dbReference type="EMBL" id="MDF2953048.1"/>
    </source>
</evidence>
<dbReference type="AlphaFoldDB" id="A0AAE3P372"/>
<evidence type="ECO:0000313" key="3">
    <source>
        <dbReference type="Proteomes" id="UP001144110"/>
    </source>
</evidence>